<proteinExistence type="predicted"/>
<name>A0A8J3F1Q8_9BURK</name>
<sequence length="213" mass="23982">MDGGQSSAFARRIGIAKSTIHHWFKDNGTPTLSVTLKIAAHCGVGLTDLLTGNLNKWTAPTIERQQVLLLQHPTAAWHPTPRTIDWNEIEKQLQTFLLLPTPISVLEAARRLNLEARQLYLRANRTTRQLGERWKTYLSRRYAATVVRAWPYLESACREIWSEGKTVTRREIVARVPADILSPVAHLLDVLKEVQTHLHNVGCIETAIPATSA</sequence>
<keyword evidence="3" id="KW-1185">Reference proteome</keyword>
<dbReference type="AlphaFoldDB" id="A0A8J3F1Q8"/>
<dbReference type="GO" id="GO:0003677">
    <property type="term" value="F:DNA binding"/>
    <property type="evidence" value="ECO:0007669"/>
    <property type="project" value="InterPro"/>
</dbReference>
<evidence type="ECO:0000313" key="2">
    <source>
        <dbReference type="EMBL" id="GGI17632.1"/>
    </source>
</evidence>
<organism evidence="2 3">
    <name type="scientific">Oxalicibacterium faecigallinarum</name>
    <dbReference type="NCBI Taxonomy" id="573741"/>
    <lineage>
        <taxon>Bacteria</taxon>
        <taxon>Pseudomonadati</taxon>
        <taxon>Pseudomonadota</taxon>
        <taxon>Betaproteobacteria</taxon>
        <taxon>Burkholderiales</taxon>
        <taxon>Oxalobacteraceae</taxon>
        <taxon>Oxalicibacterium</taxon>
    </lineage>
</organism>
<dbReference type="Gene3D" id="1.10.260.40">
    <property type="entry name" value="lambda repressor-like DNA-binding domains"/>
    <property type="match status" value="1"/>
</dbReference>
<dbReference type="EMBL" id="BMDI01000001">
    <property type="protein sequence ID" value="GGI17632.1"/>
    <property type="molecule type" value="Genomic_DNA"/>
</dbReference>
<dbReference type="PROSITE" id="PS50943">
    <property type="entry name" value="HTH_CROC1"/>
    <property type="match status" value="1"/>
</dbReference>
<gene>
    <name evidence="2" type="ORF">GCM10008066_09950</name>
</gene>
<dbReference type="Pfam" id="PF01381">
    <property type="entry name" value="HTH_3"/>
    <property type="match status" value="1"/>
</dbReference>
<evidence type="ECO:0000259" key="1">
    <source>
        <dbReference type="PROSITE" id="PS50943"/>
    </source>
</evidence>
<dbReference type="Proteomes" id="UP000642180">
    <property type="component" value="Unassembled WGS sequence"/>
</dbReference>
<protein>
    <recommendedName>
        <fullName evidence="1">HTH cro/C1-type domain-containing protein</fullName>
    </recommendedName>
</protein>
<accession>A0A8J3F1Q8</accession>
<dbReference type="CDD" id="cd00093">
    <property type="entry name" value="HTH_XRE"/>
    <property type="match status" value="1"/>
</dbReference>
<reference evidence="3" key="1">
    <citation type="journal article" date="2019" name="Int. J. Syst. Evol. Microbiol.">
        <title>The Global Catalogue of Microorganisms (GCM) 10K type strain sequencing project: providing services to taxonomists for standard genome sequencing and annotation.</title>
        <authorList>
            <consortium name="The Broad Institute Genomics Platform"/>
            <consortium name="The Broad Institute Genome Sequencing Center for Infectious Disease"/>
            <person name="Wu L."/>
            <person name="Ma J."/>
        </authorList>
    </citation>
    <scope>NUCLEOTIDE SEQUENCE [LARGE SCALE GENOMIC DNA]</scope>
    <source>
        <strain evidence="3">CCM 2767</strain>
    </source>
</reference>
<comment type="caution">
    <text evidence="2">The sequence shown here is derived from an EMBL/GenBank/DDBJ whole genome shotgun (WGS) entry which is preliminary data.</text>
</comment>
<dbReference type="SUPFAM" id="SSF47413">
    <property type="entry name" value="lambda repressor-like DNA-binding domains"/>
    <property type="match status" value="1"/>
</dbReference>
<dbReference type="InterPro" id="IPR010982">
    <property type="entry name" value="Lambda_DNA-bd_dom_sf"/>
</dbReference>
<evidence type="ECO:0000313" key="3">
    <source>
        <dbReference type="Proteomes" id="UP000642180"/>
    </source>
</evidence>
<feature type="domain" description="HTH cro/C1-type" evidence="1">
    <location>
        <begin position="7"/>
        <end position="49"/>
    </location>
</feature>
<dbReference type="InterPro" id="IPR001387">
    <property type="entry name" value="Cro/C1-type_HTH"/>
</dbReference>